<dbReference type="EnsemblMetazoa" id="MESCA004692-RA">
    <property type="protein sequence ID" value="MESCA004692-PA"/>
    <property type="gene ID" value="MESCA004692"/>
</dbReference>
<evidence type="ECO:0000256" key="9">
    <source>
        <dbReference type="ARBA" id="ARBA00023034"/>
    </source>
</evidence>
<dbReference type="InterPro" id="IPR001680">
    <property type="entry name" value="WD40_rpt"/>
</dbReference>
<dbReference type="STRING" id="36166.T1GMC2"/>
<dbReference type="Proteomes" id="UP000015102">
    <property type="component" value="Unassembled WGS sequence"/>
</dbReference>
<feature type="repeat" description="WD" evidence="17">
    <location>
        <begin position="47"/>
        <end position="88"/>
    </location>
</feature>
<comment type="subcellular location">
    <subcellularLocation>
        <location evidence="16">Cytoplasm</location>
    </subcellularLocation>
    <subcellularLocation>
        <location evidence="1 16">Golgi apparatus membrane</location>
        <topology evidence="1 16">Peripheral membrane protein</topology>
        <orientation evidence="1">Cytoplasmic side</orientation>
    </subcellularLocation>
    <subcellularLocation>
        <location evidence="2">Cytoplasmic vesicle</location>
        <location evidence="2">COPI-coated vesicle membrane</location>
        <topology evidence="2">Peripheral membrane protein</topology>
        <orientation evidence="2">Cytoplasmic side</orientation>
    </subcellularLocation>
</comment>
<evidence type="ECO:0000256" key="5">
    <source>
        <dbReference type="ARBA" id="ARBA00022574"/>
    </source>
</evidence>
<evidence type="ECO:0000256" key="10">
    <source>
        <dbReference type="ARBA" id="ARBA00023136"/>
    </source>
</evidence>
<dbReference type="GO" id="GO:0006890">
    <property type="term" value="P:retrograde vesicle-mediated transport, Golgi to endoplasmic reticulum"/>
    <property type="evidence" value="ECO:0007669"/>
    <property type="project" value="TreeGrafter"/>
</dbReference>
<dbReference type="PROSITE" id="PS50294">
    <property type="entry name" value="WD_REPEATS_REGION"/>
    <property type="match status" value="4"/>
</dbReference>
<protein>
    <recommendedName>
        <fullName evidence="15 16">Coatomer subunit alpha</fullName>
    </recommendedName>
</protein>
<dbReference type="SUPFAM" id="SSF50978">
    <property type="entry name" value="WD40 repeat-like"/>
    <property type="match status" value="1"/>
</dbReference>
<evidence type="ECO:0000256" key="13">
    <source>
        <dbReference type="ARBA" id="ARBA00057585"/>
    </source>
</evidence>
<dbReference type="Pfam" id="PF04053">
    <property type="entry name" value="B-prop_COPA_B_2nd"/>
    <property type="match status" value="1"/>
</dbReference>
<dbReference type="InterPro" id="IPR016391">
    <property type="entry name" value="Coatomer_asu"/>
</dbReference>
<evidence type="ECO:0000256" key="14">
    <source>
        <dbReference type="ARBA" id="ARBA00062633"/>
    </source>
</evidence>
<feature type="domain" description="COPA/B TPR" evidence="20">
    <location>
        <begin position="610"/>
        <end position="756"/>
    </location>
</feature>
<accession>T1GMC2</accession>
<dbReference type="HOGENOM" id="CLU_007565_1_0_1"/>
<evidence type="ECO:0000259" key="18">
    <source>
        <dbReference type="Pfam" id="PF04053"/>
    </source>
</evidence>
<dbReference type="PANTHER" id="PTHR19876">
    <property type="entry name" value="COATOMER"/>
    <property type="match status" value="1"/>
</dbReference>
<evidence type="ECO:0000256" key="2">
    <source>
        <dbReference type="ARBA" id="ARBA00004347"/>
    </source>
</evidence>
<evidence type="ECO:0000256" key="17">
    <source>
        <dbReference type="PROSITE-ProRule" id="PRU00221"/>
    </source>
</evidence>
<dbReference type="Gene3D" id="1.25.40.470">
    <property type="match status" value="1"/>
</dbReference>
<evidence type="ECO:0000256" key="3">
    <source>
        <dbReference type="ARBA" id="ARBA00022448"/>
    </source>
</evidence>
<comment type="function">
    <text evidence="12">The coatomer is a cytosolic protein complex that binds to dilysine motifs and reversibly associates with Golgi non-clathrin-coated vesicles, which further mediate biosynthetic protein transport from the ER, via the Golgi up to the trans Golgi network. Coatomer complex is required for budding from Golgi membranes, and is essential for the retrograde Golgi-to-ER transport of dilysine-tagged proteins. In mammals, the coatomer can only be recruited by membranes associated to ADP-ribosylation factors (ARFs), which are small GTP-binding proteins; the complex also influences the Golgi structural integrity, as well as the processing, activity, and endocytic recycling of LDL receptors.</text>
</comment>
<keyword evidence="6" id="KW-0677">Repeat</keyword>
<evidence type="ECO:0000256" key="12">
    <source>
        <dbReference type="ARBA" id="ARBA00024791"/>
    </source>
</evidence>
<organism evidence="21 22">
    <name type="scientific">Megaselia scalaris</name>
    <name type="common">Humpbacked fly</name>
    <name type="synonym">Phora scalaris</name>
    <dbReference type="NCBI Taxonomy" id="36166"/>
    <lineage>
        <taxon>Eukaryota</taxon>
        <taxon>Metazoa</taxon>
        <taxon>Ecdysozoa</taxon>
        <taxon>Arthropoda</taxon>
        <taxon>Hexapoda</taxon>
        <taxon>Insecta</taxon>
        <taxon>Pterygota</taxon>
        <taxon>Neoptera</taxon>
        <taxon>Endopterygota</taxon>
        <taxon>Diptera</taxon>
        <taxon>Brachycera</taxon>
        <taxon>Muscomorpha</taxon>
        <taxon>Platypezoidea</taxon>
        <taxon>Phoridae</taxon>
        <taxon>Megaseliini</taxon>
        <taxon>Megaselia</taxon>
    </lineage>
</organism>
<dbReference type="CDD" id="cd22948">
    <property type="entry name" value="Coatomer_WDAD_alpha"/>
    <property type="match status" value="1"/>
</dbReference>
<dbReference type="PRINTS" id="PR00320">
    <property type="entry name" value="GPROTEINBRPT"/>
</dbReference>
<dbReference type="GO" id="GO:0030126">
    <property type="term" value="C:COPI vesicle coat"/>
    <property type="evidence" value="ECO:0007669"/>
    <property type="project" value="UniProtKB-UniRule"/>
</dbReference>
<dbReference type="SMART" id="SM00320">
    <property type="entry name" value="WD40"/>
    <property type="match status" value="7"/>
</dbReference>
<dbReference type="GO" id="GO:0005198">
    <property type="term" value="F:structural molecule activity"/>
    <property type="evidence" value="ECO:0007669"/>
    <property type="project" value="InterPro"/>
</dbReference>
<dbReference type="FunFam" id="2.130.10.10:FF:000010">
    <property type="entry name" value="Coatomer subunit alpha"/>
    <property type="match status" value="1"/>
</dbReference>
<dbReference type="Pfam" id="PF23953">
    <property type="entry name" value="TPR_COPA_B"/>
    <property type="match status" value="1"/>
</dbReference>
<evidence type="ECO:0000313" key="21">
    <source>
        <dbReference type="EnsemblMetazoa" id="MESCA004692-PA"/>
    </source>
</evidence>
<dbReference type="GO" id="GO:0000139">
    <property type="term" value="C:Golgi membrane"/>
    <property type="evidence" value="ECO:0007669"/>
    <property type="project" value="UniProtKB-SubCell"/>
</dbReference>
<keyword evidence="9 16" id="KW-0333">Golgi apparatus</keyword>
<evidence type="ECO:0000259" key="20">
    <source>
        <dbReference type="Pfam" id="PF23953"/>
    </source>
</evidence>
<proteinExistence type="predicted"/>
<dbReference type="InterPro" id="IPR010714">
    <property type="entry name" value="Coatomer_asu_C"/>
</dbReference>
<keyword evidence="8 16" id="KW-0653">Protein transport</keyword>
<dbReference type="InterPro" id="IPR047312">
    <property type="entry name" value="Coatomer_alpha_WD-assoc_reg"/>
</dbReference>
<dbReference type="FunFam" id="1.25.40.470:FF:000002">
    <property type="entry name" value="Coatomer subunit alpha"/>
    <property type="match status" value="1"/>
</dbReference>
<keyword evidence="4 16" id="KW-0963">Cytoplasm</keyword>
<dbReference type="InterPro" id="IPR036322">
    <property type="entry name" value="WD40_repeat_dom_sf"/>
</dbReference>
<dbReference type="PIRSF" id="PIRSF003354">
    <property type="entry name" value="Coatomer_alpha_subunit"/>
    <property type="match status" value="1"/>
</dbReference>
<sequence>MLTNFESKSARVKGLSFHPKRPWILASLHSGVIQLWDYRMHTLLEKFDEHDGPVRGVAFHCQQPLFVSGGDDFKIKVWNYKQRRCIFTLLAHLDYVRTVCFHHEYPWILSASDDQTIRIWNWQSRQCISVLAGHNHYVMCAQFHPTEDQIVSASLDQTSMGYFWIEEEECCSWTWRALEEHLKSGATDLFGQSDAVVKHVLEGHDRGVNWASFHPKLPLIVSGADDRQIKLWRMNEYKAWEVDTCRGHYNNVSCVLFHPRQDLIVSNSEDKSIRVWDMTKRQSLYTFRRESERFWILTAHPTLNLFAAGHDGGMVVFKLERERPAYTVQGNILYYVKDRFLRKLDFTTTKDVVVMQLRAGNKSPAHSISYNQAFNAVLIATRTNNLENSTYDLCTIPSEGDSEQEGGSDSKRSSGITAIWVARNRFAVLDRNSQLVIKNIKNEVTKKIPTNCEEIFFAGTGNLLIRDAEYVTLYEVQRMICCLVADMSLVALLCKHSVTICDRRLQYLCTIQENTRVKSGAWDDSGVFIYTTSNHIKYAITNGDHGIIRTLDVPIYITRVKGNQVFCLDRECSPRVMNIDPTEYRFKLALINRKYDEVLHMVRNARLVGQSIIAYLQQKGYPEVALHFVKDEKTRFGLALECGNIDIALEAAKSLDEKSCWDRLGQAALMQGNHQVVEMCYQRTKNFDKLSFLYLITGNLDKLKKMNKIAEIRKDVSAQYQGALLLGDVQERVNILKNCGQNSLAYLTAATHGLSEQAQQLAETITESGNELPQLNPTATLLKPPVPIQQAESNWPLLRAMSTRAVSNVRQALDMNEPVIDDSAAGEGWGDDADLGLGGDEDDEFKDPVGDVDAVGDGPGWNVEDDDLIVPQEILDKMKTTSISSEGFFAPNKGQSVQQHWSNNSSLVADHVKGGSFETAFRLLNEQIGVVNFKPFKELFMQLYAGSRTSFSAISNIESLTAYPNRNYSETVPKNMHPAIGVRLSDLVQRLQDGYQLTTGGKFTEAIEKFQNILFSIPLLVVENKTEIAEAQQLLKICMEYILGLKLETARKALPKSTLEEQKRLCEMAAYFTHCKLQPVHQILTLRTALNMFFKLKNYKTAASFASRLLELGPRPEVALQ</sequence>
<dbReference type="GO" id="GO:0006886">
    <property type="term" value="P:intracellular protein transport"/>
    <property type="evidence" value="ECO:0007669"/>
    <property type="project" value="UniProtKB-UniRule"/>
</dbReference>
<dbReference type="InterPro" id="IPR011048">
    <property type="entry name" value="Haem_d1_sf"/>
</dbReference>
<dbReference type="InterPro" id="IPR015943">
    <property type="entry name" value="WD40/YVTN_repeat-like_dom_sf"/>
</dbReference>
<dbReference type="InterPro" id="IPR050844">
    <property type="entry name" value="Coatomer_complex_subunit"/>
</dbReference>
<keyword evidence="5 17" id="KW-0853">WD repeat</keyword>
<name>T1GMC2_MEGSC</name>
<evidence type="ECO:0000259" key="19">
    <source>
        <dbReference type="Pfam" id="PF06957"/>
    </source>
</evidence>
<dbReference type="InterPro" id="IPR020472">
    <property type="entry name" value="WD40_PAC1"/>
</dbReference>
<dbReference type="PANTHER" id="PTHR19876:SF1">
    <property type="entry name" value="COATOMER SUBUNIT ALPHA"/>
    <property type="match status" value="1"/>
</dbReference>
<keyword evidence="10 16" id="KW-0472">Membrane</keyword>
<feature type="domain" description="Coatomer alpha subunit C-terminal" evidence="19">
    <location>
        <begin position="821"/>
        <end position="1121"/>
    </location>
</feature>
<dbReference type="Pfam" id="PF00400">
    <property type="entry name" value="WD40"/>
    <property type="match status" value="6"/>
</dbReference>
<keyword evidence="22" id="KW-1185">Reference proteome</keyword>
<keyword evidence="3 16" id="KW-0813">Transport</keyword>
<keyword evidence="11" id="KW-0968">Cytoplasmic vesicle</keyword>
<comment type="subunit">
    <text evidence="14">Oligomeric complex that consists of at least the alpha, beta, beta', gamma, delta, epsilon and zeta subunits. Interacts with SCYL1. Interacts with JAGN1. Interacts with TMEM41B. Interacts with SVEP1. Probably interacts with PEX11A.</text>
</comment>
<dbReference type="Gene3D" id="2.130.10.10">
    <property type="entry name" value="YVTN repeat-like/Quinoprotein amine dehydrogenase"/>
    <property type="match status" value="1"/>
</dbReference>
<reference evidence="21" key="2">
    <citation type="submission" date="2015-06" db="UniProtKB">
        <authorList>
            <consortium name="EnsemblMetazoa"/>
        </authorList>
    </citation>
    <scope>IDENTIFICATION</scope>
</reference>
<keyword evidence="7 16" id="KW-0931">ER-Golgi transport</keyword>
<feature type="repeat" description="WD" evidence="17">
    <location>
        <begin position="245"/>
        <end position="286"/>
    </location>
</feature>
<evidence type="ECO:0000256" key="7">
    <source>
        <dbReference type="ARBA" id="ARBA00022892"/>
    </source>
</evidence>
<dbReference type="InterPro" id="IPR006692">
    <property type="entry name" value="Beta-prop_COPA/B_2nd"/>
</dbReference>
<dbReference type="InterPro" id="IPR056176">
    <property type="entry name" value="TPR_COPA_B"/>
</dbReference>
<feature type="repeat" description="WD" evidence="17">
    <location>
        <begin position="89"/>
        <end position="130"/>
    </location>
</feature>
<dbReference type="GO" id="GO:0006891">
    <property type="term" value="P:intra-Golgi vesicle-mediated transport"/>
    <property type="evidence" value="ECO:0007669"/>
    <property type="project" value="TreeGrafter"/>
</dbReference>
<dbReference type="OMA" id="EMTYQKQ"/>
<evidence type="ECO:0000256" key="1">
    <source>
        <dbReference type="ARBA" id="ARBA00004255"/>
    </source>
</evidence>
<dbReference type="SUPFAM" id="SSF51004">
    <property type="entry name" value="C-terminal (heme d1) domain of cytochrome cd1-nitrite reductase"/>
    <property type="match status" value="1"/>
</dbReference>
<dbReference type="AlphaFoldDB" id="T1GMC2"/>
<dbReference type="Pfam" id="PF06957">
    <property type="entry name" value="COPI_C"/>
    <property type="match status" value="1"/>
</dbReference>
<dbReference type="GO" id="GO:0006888">
    <property type="term" value="P:endoplasmic reticulum to Golgi vesicle-mediated transport"/>
    <property type="evidence" value="ECO:0007669"/>
    <property type="project" value="InterPro"/>
</dbReference>
<evidence type="ECO:0000256" key="15">
    <source>
        <dbReference type="ARBA" id="ARBA00073979"/>
    </source>
</evidence>
<dbReference type="EMBL" id="CAQQ02196557">
    <property type="status" value="NOT_ANNOTATED_CDS"/>
    <property type="molecule type" value="Genomic_DNA"/>
</dbReference>
<evidence type="ECO:0000256" key="8">
    <source>
        <dbReference type="ARBA" id="ARBA00022927"/>
    </source>
</evidence>
<feature type="repeat" description="WD" evidence="17">
    <location>
        <begin position="201"/>
        <end position="235"/>
    </location>
</feature>
<feature type="domain" description="COPA/B second beta-propeller" evidence="18">
    <location>
        <begin position="342"/>
        <end position="569"/>
    </location>
</feature>
<dbReference type="PROSITE" id="PS50082">
    <property type="entry name" value="WD_REPEATS_2"/>
    <property type="match status" value="4"/>
</dbReference>
<evidence type="ECO:0000256" key="11">
    <source>
        <dbReference type="ARBA" id="ARBA00023329"/>
    </source>
</evidence>
<comment type="function">
    <text evidence="13">Xenin stimulates exocrine pancreatic secretion. It inhibits pentagastrin-stimulated secretion of acid, to induce exocrine pancreatic secretion and to affect small and large intestinal motility. In the gut, xenin interacts with the neurotensin receptor.</text>
</comment>
<evidence type="ECO:0000256" key="4">
    <source>
        <dbReference type="ARBA" id="ARBA00022490"/>
    </source>
</evidence>
<evidence type="ECO:0000313" key="22">
    <source>
        <dbReference type="Proteomes" id="UP000015102"/>
    </source>
</evidence>
<reference evidence="22" key="1">
    <citation type="submission" date="2013-02" db="EMBL/GenBank/DDBJ databases">
        <authorList>
            <person name="Hughes D."/>
        </authorList>
    </citation>
    <scope>NUCLEOTIDE SEQUENCE</scope>
    <source>
        <strain>Durham</strain>
        <strain evidence="22">NC isolate 2 -- Noor lab</strain>
    </source>
</reference>
<evidence type="ECO:0000256" key="6">
    <source>
        <dbReference type="ARBA" id="ARBA00022737"/>
    </source>
</evidence>
<evidence type="ECO:0000256" key="16">
    <source>
        <dbReference type="PIRNR" id="PIRNR003354"/>
    </source>
</evidence>
<dbReference type="CDD" id="cd00200">
    <property type="entry name" value="WD40"/>
    <property type="match status" value="1"/>
</dbReference>